<organism evidence="2 3">
    <name type="scientific">Manduca sexta</name>
    <name type="common">Tobacco hawkmoth</name>
    <name type="synonym">Tobacco hornworm</name>
    <dbReference type="NCBI Taxonomy" id="7130"/>
    <lineage>
        <taxon>Eukaryota</taxon>
        <taxon>Metazoa</taxon>
        <taxon>Ecdysozoa</taxon>
        <taxon>Arthropoda</taxon>
        <taxon>Hexapoda</taxon>
        <taxon>Insecta</taxon>
        <taxon>Pterygota</taxon>
        <taxon>Neoptera</taxon>
        <taxon>Endopterygota</taxon>
        <taxon>Lepidoptera</taxon>
        <taxon>Glossata</taxon>
        <taxon>Ditrysia</taxon>
        <taxon>Bombycoidea</taxon>
        <taxon>Sphingidae</taxon>
        <taxon>Sphinginae</taxon>
        <taxon>Sphingini</taxon>
        <taxon>Manduca</taxon>
    </lineage>
</organism>
<evidence type="ECO:0000313" key="3">
    <source>
        <dbReference type="Proteomes" id="UP000791440"/>
    </source>
</evidence>
<feature type="chain" id="PRO_5037735448" evidence="1">
    <location>
        <begin position="26"/>
        <end position="169"/>
    </location>
</feature>
<proteinExistence type="predicted"/>
<accession>A0A921Z3C4</accession>
<protein>
    <submittedName>
        <fullName evidence="2">Uncharacterized protein</fullName>
    </submittedName>
</protein>
<keyword evidence="3" id="KW-1185">Reference proteome</keyword>
<dbReference type="Proteomes" id="UP000791440">
    <property type="component" value="Unassembled WGS sequence"/>
</dbReference>
<evidence type="ECO:0000313" key="2">
    <source>
        <dbReference type="EMBL" id="KAG6450100.1"/>
    </source>
</evidence>
<name>A0A921Z3C4_MANSE</name>
<reference evidence="2" key="1">
    <citation type="journal article" date="2016" name="Insect Biochem. Mol. Biol.">
        <title>Multifaceted biological insights from a draft genome sequence of the tobacco hornworm moth, Manduca sexta.</title>
        <authorList>
            <person name="Kanost M.R."/>
            <person name="Arrese E.L."/>
            <person name="Cao X."/>
            <person name="Chen Y.R."/>
            <person name="Chellapilla S."/>
            <person name="Goldsmith M.R."/>
            <person name="Grosse-Wilde E."/>
            <person name="Heckel D.G."/>
            <person name="Herndon N."/>
            <person name="Jiang H."/>
            <person name="Papanicolaou A."/>
            <person name="Qu J."/>
            <person name="Soulages J.L."/>
            <person name="Vogel H."/>
            <person name="Walters J."/>
            <person name="Waterhouse R.M."/>
            <person name="Ahn S.J."/>
            <person name="Almeida F.C."/>
            <person name="An C."/>
            <person name="Aqrawi P."/>
            <person name="Bretschneider A."/>
            <person name="Bryant W.B."/>
            <person name="Bucks S."/>
            <person name="Chao H."/>
            <person name="Chevignon G."/>
            <person name="Christen J.M."/>
            <person name="Clarke D.F."/>
            <person name="Dittmer N.T."/>
            <person name="Ferguson L.C.F."/>
            <person name="Garavelou S."/>
            <person name="Gordon K.H.J."/>
            <person name="Gunaratna R.T."/>
            <person name="Han Y."/>
            <person name="Hauser F."/>
            <person name="He Y."/>
            <person name="Heidel-Fischer H."/>
            <person name="Hirsh A."/>
            <person name="Hu Y."/>
            <person name="Jiang H."/>
            <person name="Kalra D."/>
            <person name="Klinner C."/>
            <person name="Konig C."/>
            <person name="Kovar C."/>
            <person name="Kroll A.R."/>
            <person name="Kuwar S.S."/>
            <person name="Lee S.L."/>
            <person name="Lehman R."/>
            <person name="Li K."/>
            <person name="Li Z."/>
            <person name="Liang H."/>
            <person name="Lovelace S."/>
            <person name="Lu Z."/>
            <person name="Mansfield J.H."/>
            <person name="McCulloch K.J."/>
            <person name="Mathew T."/>
            <person name="Morton B."/>
            <person name="Muzny D.M."/>
            <person name="Neunemann D."/>
            <person name="Ongeri F."/>
            <person name="Pauchet Y."/>
            <person name="Pu L.L."/>
            <person name="Pyrousis I."/>
            <person name="Rao X.J."/>
            <person name="Redding A."/>
            <person name="Roesel C."/>
            <person name="Sanchez-Gracia A."/>
            <person name="Schaack S."/>
            <person name="Shukla A."/>
            <person name="Tetreau G."/>
            <person name="Wang Y."/>
            <person name="Xiong G.H."/>
            <person name="Traut W."/>
            <person name="Walsh T.K."/>
            <person name="Worley K.C."/>
            <person name="Wu D."/>
            <person name="Wu W."/>
            <person name="Wu Y.Q."/>
            <person name="Zhang X."/>
            <person name="Zou Z."/>
            <person name="Zucker H."/>
            <person name="Briscoe A.D."/>
            <person name="Burmester T."/>
            <person name="Clem R.J."/>
            <person name="Feyereisen R."/>
            <person name="Grimmelikhuijzen C.J.P."/>
            <person name="Hamodrakas S.J."/>
            <person name="Hansson B.S."/>
            <person name="Huguet E."/>
            <person name="Jermiin L.S."/>
            <person name="Lan Q."/>
            <person name="Lehman H.K."/>
            <person name="Lorenzen M."/>
            <person name="Merzendorfer H."/>
            <person name="Michalopoulos I."/>
            <person name="Morton D.B."/>
            <person name="Muthukrishnan S."/>
            <person name="Oakeshott J.G."/>
            <person name="Palmer W."/>
            <person name="Park Y."/>
            <person name="Passarelli A.L."/>
            <person name="Rozas J."/>
            <person name="Schwartz L.M."/>
            <person name="Smith W."/>
            <person name="Southgate A."/>
            <person name="Vilcinskas A."/>
            <person name="Vogt R."/>
            <person name="Wang P."/>
            <person name="Werren J."/>
            <person name="Yu X.Q."/>
            <person name="Zhou J.J."/>
            <person name="Brown S.J."/>
            <person name="Scherer S.E."/>
            <person name="Richards S."/>
            <person name="Blissard G.W."/>
        </authorList>
    </citation>
    <scope>NUCLEOTIDE SEQUENCE</scope>
</reference>
<dbReference type="AlphaFoldDB" id="A0A921Z3C4"/>
<reference evidence="2" key="2">
    <citation type="submission" date="2020-12" db="EMBL/GenBank/DDBJ databases">
        <authorList>
            <person name="Kanost M."/>
        </authorList>
    </citation>
    <scope>NUCLEOTIDE SEQUENCE</scope>
</reference>
<sequence length="169" mass="19058">MARYFALVFVVFVFALAVWSPTAVAQEIEANEKTPRETKENDHKDDATNNIWNTLSMIIATPFEQIKTNKDENNTISSGKVETFGILLTTFNVTHTLPASGNDVKDTNKKLEENVEDEFDLYAKILAKKLKKYPESMRVRLIYKIDGLLLNNPYPAITSNSSKEAPNAN</sequence>
<keyword evidence="1" id="KW-0732">Signal</keyword>
<dbReference type="EMBL" id="JH668383">
    <property type="protein sequence ID" value="KAG6450100.1"/>
    <property type="molecule type" value="Genomic_DNA"/>
</dbReference>
<comment type="caution">
    <text evidence="2">The sequence shown here is derived from an EMBL/GenBank/DDBJ whole genome shotgun (WGS) entry which is preliminary data.</text>
</comment>
<feature type="signal peptide" evidence="1">
    <location>
        <begin position="1"/>
        <end position="25"/>
    </location>
</feature>
<evidence type="ECO:0000256" key="1">
    <source>
        <dbReference type="SAM" id="SignalP"/>
    </source>
</evidence>
<gene>
    <name evidence="2" type="ORF">O3G_MSEX006397</name>
</gene>